<dbReference type="AlphaFoldDB" id="A0A9X1P7Q4"/>
<evidence type="ECO:0000313" key="3">
    <source>
        <dbReference type="EMBL" id="MCF0040329.1"/>
    </source>
</evidence>
<reference evidence="3" key="1">
    <citation type="submission" date="2021-12" db="EMBL/GenBank/DDBJ databases">
        <title>Novel species in genus Dyadobacter.</title>
        <authorList>
            <person name="Ma C."/>
        </authorList>
    </citation>
    <scope>NUCLEOTIDE SEQUENCE</scope>
    <source>
        <strain evidence="3">CY399</strain>
    </source>
</reference>
<dbReference type="RefSeq" id="WP_234612780.1">
    <property type="nucleotide sequence ID" value="NZ_CP098806.1"/>
</dbReference>
<dbReference type="SUPFAM" id="SSF52402">
    <property type="entry name" value="Adenine nucleotide alpha hydrolases-like"/>
    <property type="match status" value="2"/>
</dbReference>
<dbReference type="Proteomes" id="UP001139700">
    <property type="component" value="Unassembled WGS sequence"/>
</dbReference>
<accession>A0A9X1P7Q4</accession>
<dbReference type="Pfam" id="PF00582">
    <property type="entry name" value="Usp"/>
    <property type="match status" value="1"/>
</dbReference>
<proteinExistence type="inferred from homology"/>
<dbReference type="CDD" id="cd00293">
    <property type="entry name" value="USP-like"/>
    <property type="match status" value="1"/>
</dbReference>
<evidence type="ECO:0000259" key="2">
    <source>
        <dbReference type="Pfam" id="PF00582"/>
    </source>
</evidence>
<sequence length="275" mass="30527">MKKILIPIDFSENSQKALQAAKTIAKKTGAELAIMHTSQSENTGIAMPMTEGTLVMFNELENSYKQQLDEYVAGAQSEGYQVKGIWESNAIQTAILRQATNINADLIVVGRTGQGTFVDKLIGSSSTGVALEASCPVLVVPPQATLSGFKNIIYATQFDQQETDILHQIKVLTKQLGAKLSLVKINSFHEPESHANQARILRTIQELDMADMDVVIVEDVSFIEGINKFCYHQGADLLIVSNRERHFLQQYLTNPSMTKRLVVETHLPLLVYHIR</sequence>
<dbReference type="PANTHER" id="PTHR46268">
    <property type="entry name" value="STRESS RESPONSE PROTEIN NHAX"/>
    <property type="match status" value="1"/>
</dbReference>
<name>A0A9X1P7Q4_9BACT</name>
<dbReference type="InterPro" id="IPR006016">
    <property type="entry name" value="UspA"/>
</dbReference>
<dbReference type="InterPro" id="IPR006015">
    <property type="entry name" value="Universal_stress_UspA"/>
</dbReference>
<keyword evidence="4" id="KW-1185">Reference proteome</keyword>
<organism evidence="3 4">
    <name type="scientific">Dyadobacter fanqingshengii</name>
    <dbReference type="NCBI Taxonomy" id="2906443"/>
    <lineage>
        <taxon>Bacteria</taxon>
        <taxon>Pseudomonadati</taxon>
        <taxon>Bacteroidota</taxon>
        <taxon>Cytophagia</taxon>
        <taxon>Cytophagales</taxon>
        <taxon>Spirosomataceae</taxon>
        <taxon>Dyadobacter</taxon>
    </lineage>
</organism>
<feature type="domain" description="UspA" evidence="2">
    <location>
        <begin position="1"/>
        <end position="141"/>
    </location>
</feature>
<dbReference type="Gene3D" id="3.40.50.12370">
    <property type="match status" value="1"/>
</dbReference>
<gene>
    <name evidence="3" type="ORF">LXM24_09555</name>
</gene>
<dbReference type="EMBL" id="JAJTTA010000002">
    <property type="protein sequence ID" value="MCF0040329.1"/>
    <property type="molecule type" value="Genomic_DNA"/>
</dbReference>
<dbReference type="PANTHER" id="PTHR46268:SF6">
    <property type="entry name" value="UNIVERSAL STRESS PROTEIN UP12"/>
    <property type="match status" value="1"/>
</dbReference>
<protein>
    <submittedName>
        <fullName evidence="3">Universal stress protein</fullName>
    </submittedName>
</protein>
<comment type="similarity">
    <text evidence="1">Belongs to the universal stress protein A family.</text>
</comment>
<dbReference type="PRINTS" id="PR01438">
    <property type="entry name" value="UNVRSLSTRESS"/>
</dbReference>
<evidence type="ECO:0000256" key="1">
    <source>
        <dbReference type="ARBA" id="ARBA00008791"/>
    </source>
</evidence>
<evidence type="ECO:0000313" key="4">
    <source>
        <dbReference type="Proteomes" id="UP001139700"/>
    </source>
</evidence>
<comment type="caution">
    <text evidence="3">The sequence shown here is derived from an EMBL/GenBank/DDBJ whole genome shotgun (WGS) entry which is preliminary data.</text>
</comment>